<dbReference type="SUPFAM" id="SSF53335">
    <property type="entry name" value="S-adenosyl-L-methionine-dependent methyltransferases"/>
    <property type="match status" value="1"/>
</dbReference>
<organism evidence="1 2">
    <name type="scientific">Schaedlerella arabinosiphila</name>
    <dbReference type="NCBI Taxonomy" id="2044587"/>
    <lineage>
        <taxon>Bacteria</taxon>
        <taxon>Bacillati</taxon>
        <taxon>Bacillota</taxon>
        <taxon>Clostridia</taxon>
        <taxon>Lachnospirales</taxon>
        <taxon>Lachnospiraceae</taxon>
        <taxon>Schaedlerella</taxon>
    </lineage>
</organism>
<reference evidence="1" key="1">
    <citation type="submission" date="2018-10" db="EMBL/GenBank/DDBJ databases">
        <title>Schaedlerella arabinophila gen. nov. sp. nov., isolated from the mouse intestinal tract and comparative analysis with the genome of the closely related altered Schaedler flora strain ASF502.</title>
        <authorList>
            <person name="Miyake S."/>
            <person name="Soh M."/>
            <person name="Seedorf H."/>
        </authorList>
    </citation>
    <scope>NUCLEOTIDE SEQUENCE [LARGE SCALE GENOMIC DNA]</scope>
    <source>
        <strain evidence="1">DSM 106076</strain>
    </source>
</reference>
<evidence type="ECO:0000313" key="2">
    <source>
        <dbReference type="Proteomes" id="UP000274920"/>
    </source>
</evidence>
<dbReference type="AlphaFoldDB" id="A0A426DP08"/>
<accession>A0A426DP08</accession>
<gene>
    <name evidence="1" type="ORF">EBB54_26765</name>
</gene>
<sequence length="411" mass="47400">MDGIYEEELKINLRKCVENGVLKDRKVYLFGHCSTTLALADMLFENGIKPVAIMDNNDIKYGILYKGIPVQKPDLILKEDSEKAVVLIVTRFYEAMNAQLRKLGFTGTVRKLVDYNTYAEYSLSEEVFLRKQERLHHGEEILASLRNKYPEHFLVFCPFQALGDIYVCMSYLPDFLKRRGVDRCTICVGGKGCSAVVSLFGNYPVEIFEQKKLDAAVQACLYENRKDTFIAHQDRPYVVDLNRALYLKKIPFEKIYCCGVFNLPIETKPIYPVYWEEFPENNRVKKGKAVILSPYAKSVTALSDNIWKQIIENYKEKNYQVFTNVVGDEKPLEGTEPICPKLSEIRSLVEHAGTFIGIRSGLCDVIRTADCRKIALYPDYQYCDTKWKSIDMYFIDGFENIVVKEGIKWEK</sequence>
<comment type="caution">
    <text evidence="1">The sequence shown here is derived from an EMBL/GenBank/DDBJ whole genome shotgun (WGS) entry which is preliminary data.</text>
</comment>
<keyword evidence="2" id="KW-1185">Reference proteome</keyword>
<evidence type="ECO:0000313" key="1">
    <source>
        <dbReference type="EMBL" id="RRK34539.1"/>
    </source>
</evidence>
<dbReference type="Proteomes" id="UP000274920">
    <property type="component" value="Unassembled WGS sequence"/>
</dbReference>
<dbReference type="InterPro" id="IPR029063">
    <property type="entry name" value="SAM-dependent_MTases_sf"/>
</dbReference>
<dbReference type="EMBL" id="RHJS01000002">
    <property type="protein sequence ID" value="RRK34539.1"/>
    <property type="molecule type" value="Genomic_DNA"/>
</dbReference>
<dbReference type="RefSeq" id="WP_125129649.1">
    <property type="nucleotide sequence ID" value="NZ_RHJS01000002.1"/>
</dbReference>
<name>A0A426DP08_9FIRM</name>
<protein>
    <submittedName>
        <fullName evidence="1">Uncharacterized protein</fullName>
    </submittedName>
</protein>
<proteinExistence type="predicted"/>